<sequence>MIEKIMHYYDTAMNSIPENARFFLAVVIVIFLVVSLVQFLRKNLLWLVIFIILVPAAWPALKQIGLSIWHLFEKIPK</sequence>
<keyword evidence="1" id="KW-0472">Membrane</keyword>
<reference evidence="3" key="1">
    <citation type="submission" date="2017-09" db="EMBL/GenBank/DDBJ databases">
        <title>Depth-based differentiation of microbial function through sediment-hosted aquifers and enrichment of novel symbionts in the deep terrestrial subsurface.</title>
        <authorList>
            <person name="Probst A.J."/>
            <person name="Ladd B."/>
            <person name="Jarett J.K."/>
            <person name="Geller-Mcgrath D.E."/>
            <person name="Sieber C.M.K."/>
            <person name="Emerson J.B."/>
            <person name="Anantharaman K."/>
            <person name="Thomas B.C."/>
            <person name="Malmstrom R."/>
            <person name="Stieglmeier M."/>
            <person name="Klingl A."/>
            <person name="Woyke T."/>
            <person name="Ryan C.M."/>
            <person name="Banfield J.F."/>
        </authorList>
    </citation>
    <scope>NUCLEOTIDE SEQUENCE [LARGE SCALE GENOMIC DNA]</scope>
</reference>
<evidence type="ECO:0000313" key="2">
    <source>
        <dbReference type="EMBL" id="PIT97150.1"/>
    </source>
</evidence>
<keyword evidence="1" id="KW-0812">Transmembrane</keyword>
<keyword evidence="1" id="KW-1133">Transmembrane helix</keyword>
<name>A0A2M6WWJ3_9BACT</name>
<evidence type="ECO:0000256" key="1">
    <source>
        <dbReference type="SAM" id="Phobius"/>
    </source>
</evidence>
<organism evidence="2 3">
    <name type="scientific">Candidatus Berkelbacteria bacterium CG10_big_fil_rev_8_21_14_0_10_41_12</name>
    <dbReference type="NCBI Taxonomy" id="1974513"/>
    <lineage>
        <taxon>Bacteria</taxon>
        <taxon>Candidatus Berkelbacteria</taxon>
    </lineage>
</organism>
<dbReference type="AlphaFoldDB" id="A0A2M6WWJ3"/>
<feature type="transmembrane region" description="Helical" evidence="1">
    <location>
        <begin position="44"/>
        <end position="61"/>
    </location>
</feature>
<protein>
    <submittedName>
        <fullName evidence="2">Uncharacterized protein</fullName>
    </submittedName>
</protein>
<accession>A0A2M6WWJ3</accession>
<proteinExistence type="predicted"/>
<comment type="caution">
    <text evidence="2">The sequence shown here is derived from an EMBL/GenBank/DDBJ whole genome shotgun (WGS) entry which is preliminary data.</text>
</comment>
<feature type="transmembrane region" description="Helical" evidence="1">
    <location>
        <begin position="20"/>
        <end position="37"/>
    </location>
</feature>
<evidence type="ECO:0000313" key="3">
    <source>
        <dbReference type="Proteomes" id="UP000228596"/>
    </source>
</evidence>
<dbReference type="Proteomes" id="UP000228596">
    <property type="component" value="Unassembled WGS sequence"/>
</dbReference>
<gene>
    <name evidence="2" type="ORF">COT77_02995</name>
</gene>
<dbReference type="EMBL" id="PEZV01000032">
    <property type="protein sequence ID" value="PIT97150.1"/>
    <property type="molecule type" value="Genomic_DNA"/>
</dbReference>